<keyword evidence="1" id="KW-0227">DNA damage</keyword>
<keyword evidence="1" id="KW-0233">DNA recombination</keyword>
<evidence type="ECO:0000259" key="4">
    <source>
        <dbReference type="Pfam" id="PF21530"/>
    </source>
</evidence>
<comment type="catalytic activity">
    <reaction evidence="1">
        <text>ATP + H2O = ADP + phosphate + H(+)</text>
        <dbReference type="Rhea" id="RHEA:13065"/>
        <dbReference type="ChEBI" id="CHEBI:15377"/>
        <dbReference type="ChEBI" id="CHEBI:15378"/>
        <dbReference type="ChEBI" id="CHEBI:30616"/>
        <dbReference type="ChEBI" id="CHEBI:43474"/>
        <dbReference type="ChEBI" id="CHEBI:456216"/>
        <dbReference type="EC" id="5.6.2.3"/>
    </reaction>
</comment>
<dbReference type="OrthoDB" id="1075553at2759"/>
<name>A0A077WZF2_9FUNG</name>
<sequence length="1282" mass="146175">MYQRAAALLQSEPDNDFAITIHSDRSSSRGHRGQFLRPVTGEIAGVVPSSSNTNAYRDIVIRRHGQGLMRIDELHPLYDPLQYVLMFPRGEQGCSDTFHDIVFGKLGRANRQLDPDAESSDTVTPMRFYAYLLQDRQDSYLLYYGRLFHQYAVDMYIKVEQQRLRFIEEKQESLRSEALQGVIDAMANETARDIGSHIILPPSFTGGPRDMNARYQDAMSIVRSLGHPDLFITITCNPNWPEITSALKPGQRATDRPDLTNRVFKLKCDLLMQDLTERHVLGEVVAHFKVIEFQKRGLPHAHILLVLDESCKPTNPSQYDQIVSAEIPDRELHPAAYETVTRMMMHGPCGELFPQAPCMENGRCSKNYPRDFAEETTEPPSGKYPIYKRPNNNRRIWVSQFFALDNRWVVPHNVPLCTKYNAHINVEICSSINAVKYLYKYVFKGHDRALITMRRQHYQQQQAEQQRQPINEIQQYRDARYVSASEALWRIYSFSLFKRSPAVQLLLLHLPNQQAVYYRETDDLQTIVDRTTDRPTTLLAFFDLNRRDPNARQYCYHEIPFHYVWKTNVTPYHWAPRQRGRGTVGRMPFVSPRDPERFALRLLLHKVPGPQGYADLKHVNGHDYPTFVDAAKARGLLENDEEYHLCLEEAIGHITSGPQLRQLFVTILVFGTPSNPGYLWEQHASRLCDDYKWRYTSNNLEVDMDRCIAEALRHIQHLLELQNLTLANFHGMPSPPDASIFRTPLPSLEHEDQDESLATNITPEACASRVASLNNEQRAIFDTIVNAIQQDPVQQRLFFIDGPGGSGKTFLYNTLLYHIRLQFNQSTIAVASTGIASLLLVDGRTAHSMFKIPIDTLNERSTCSISVQSSRAQKIRDAAIIVWDETPMMNRFAVEAVDRTLRDIMGRDDPLLNNIPFGGKVVVFGGDFRQTLPVIERGNRAETTAVCISRSYIWQHVQPFRLTVNMRLQSIDDDQSDHAQRQRHFAQYLLDIGEGRIPKISPNSDNIRLDGDVHCLRGSNILNMIDTIYPNLQNITTSDAPQLAKSAILTTTNQCVDRINAHATTIFPGQAHQYLSADSVSSHTSNGQDLPVDYLNTLTLKGTYRIIIITHSLIQNTSFTLPDALFVGMPAHELLLKENQPLILLRNLRPDMGLCNGTKLICRSMHRYFIEAEIANNNSIHAGTPILIPRIKLIAKIPGTAYELSRIQLPVRAAFAMTINKSQGQTLSRVGVYLPAPVFSHGQLYVAFSRVTDYRNLQVMAEYNENTQTHFTKNIVYPEVLT</sequence>
<dbReference type="Pfam" id="PF21530">
    <property type="entry name" value="Pif1_2B_dom"/>
    <property type="match status" value="1"/>
</dbReference>
<organism evidence="5">
    <name type="scientific">Lichtheimia ramosa</name>
    <dbReference type="NCBI Taxonomy" id="688394"/>
    <lineage>
        <taxon>Eukaryota</taxon>
        <taxon>Fungi</taxon>
        <taxon>Fungi incertae sedis</taxon>
        <taxon>Mucoromycota</taxon>
        <taxon>Mucoromycotina</taxon>
        <taxon>Mucoromycetes</taxon>
        <taxon>Mucorales</taxon>
        <taxon>Lichtheimiaceae</taxon>
        <taxon>Lichtheimia</taxon>
    </lineage>
</organism>
<dbReference type="PANTHER" id="PTHR10492">
    <property type="match status" value="1"/>
</dbReference>
<dbReference type="GO" id="GO:0006310">
    <property type="term" value="P:DNA recombination"/>
    <property type="evidence" value="ECO:0007669"/>
    <property type="project" value="UniProtKB-KW"/>
</dbReference>
<comment type="cofactor">
    <cofactor evidence="1">
        <name>Mg(2+)</name>
        <dbReference type="ChEBI" id="CHEBI:18420"/>
    </cofactor>
</comment>
<dbReference type="Pfam" id="PF14214">
    <property type="entry name" value="Helitron_like_N"/>
    <property type="match status" value="1"/>
</dbReference>
<keyword evidence="1" id="KW-0547">Nucleotide-binding</keyword>
<feature type="domain" description="DNA helicase Pif1-like 2B" evidence="4">
    <location>
        <begin position="1128"/>
        <end position="1161"/>
    </location>
</feature>
<evidence type="ECO:0000313" key="5">
    <source>
        <dbReference type="EMBL" id="CDS12579.1"/>
    </source>
</evidence>
<dbReference type="InterPro" id="IPR049163">
    <property type="entry name" value="Pif1-like_2B_dom"/>
</dbReference>
<dbReference type="EMBL" id="LK023362">
    <property type="protein sequence ID" value="CDS12579.1"/>
    <property type="molecule type" value="Genomic_DNA"/>
</dbReference>
<dbReference type="GO" id="GO:0016887">
    <property type="term" value="F:ATP hydrolysis activity"/>
    <property type="evidence" value="ECO:0007669"/>
    <property type="project" value="RHEA"/>
</dbReference>
<feature type="domain" description="DNA helicase Pif1-like DEAD-box helicase" evidence="2">
    <location>
        <begin position="773"/>
        <end position="999"/>
    </location>
</feature>
<dbReference type="GO" id="GO:0005524">
    <property type="term" value="F:ATP binding"/>
    <property type="evidence" value="ECO:0007669"/>
    <property type="project" value="UniProtKB-KW"/>
</dbReference>
<accession>A0A077WZF2</accession>
<comment type="similarity">
    <text evidence="1">Belongs to the helicase family.</text>
</comment>
<proteinExistence type="inferred from homology"/>
<keyword evidence="1" id="KW-0234">DNA repair</keyword>
<reference evidence="5" key="1">
    <citation type="journal article" date="2014" name="Genome Announc.">
        <title>De novo whole-genome sequence and genome annotation of Lichtheimia ramosa.</title>
        <authorList>
            <person name="Linde J."/>
            <person name="Schwartze V."/>
            <person name="Binder U."/>
            <person name="Lass-Florl C."/>
            <person name="Voigt K."/>
            <person name="Horn F."/>
        </authorList>
    </citation>
    <scope>NUCLEOTIDE SEQUENCE</scope>
    <source>
        <strain evidence="5">JMRC FSU:6197</strain>
    </source>
</reference>
<feature type="domain" description="Helitron helicase-like" evidence="3">
    <location>
        <begin position="128"/>
        <end position="305"/>
    </location>
</feature>
<dbReference type="CDD" id="cd18809">
    <property type="entry name" value="SF1_C_RecD"/>
    <property type="match status" value="1"/>
</dbReference>
<dbReference type="PANTHER" id="PTHR10492:SF57">
    <property type="entry name" value="ATP-DEPENDENT DNA HELICASE"/>
    <property type="match status" value="1"/>
</dbReference>
<evidence type="ECO:0000259" key="2">
    <source>
        <dbReference type="Pfam" id="PF05970"/>
    </source>
</evidence>
<keyword evidence="1" id="KW-0378">Hydrolase</keyword>
<evidence type="ECO:0000259" key="3">
    <source>
        <dbReference type="Pfam" id="PF14214"/>
    </source>
</evidence>
<dbReference type="GO" id="GO:0006281">
    <property type="term" value="P:DNA repair"/>
    <property type="evidence" value="ECO:0007669"/>
    <property type="project" value="UniProtKB-KW"/>
</dbReference>
<dbReference type="SUPFAM" id="SSF52540">
    <property type="entry name" value="P-loop containing nucleoside triphosphate hydrolases"/>
    <property type="match status" value="2"/>
</dbReference>
<dbReference type="EC" id="5.6.2.3" evidence="1"/>
<gene>
    <name evidence="5" type="ORF">LRAMOSA11499</name>
</gene>
<dbReference type="GO" id="GO:0000723">
    <property type="term" value="P:telomere maintenance"/>
    <property type="evidence" value="ECO:0007669"/>
    <property type="project" value="InterPro"/>
</dbReference>
<dbReference type="InterPro" id="IPR025476">
    <property type="entry name" value="Helitron_helicase-like"/>
</dbReference>
<dbReference type="InterPro" id="IPR027417">
    <property type="entry name" value="P-loop_NTPase"/>
</dbReference>
<dbReference type="InterPro" id="IPR010285">
    <property type="entry name" value="DNA_helicase_pif1-like_DEAD"/>
</dbReference>
<dbReference type="Gene3D" id="3.40.50.300">
    <property type="entry name" value="P-loop containing nucleotide triphosphate hydrolases"/>
    <property type="match status" value="1"/>
</dbReference>
<dbReference type="GO" id="GO:0043139">
    <property type="term" value="F:5'-3' DNA helicase activity"/>
    <property type="evidence" value="ECO:0007669"/>
    <property type="project" value="UniProtKB-EC"/>
</dbReference>
<dbReference type="Pfam" id="PF05970">
    <property type="entry name" value="PIF1"/>
    <property type="match status" value="1"/>
</dbReference>
<keyword evidence="1" id="KW-0347">Helicase</keyword>
<protein>
    <recommendedName>
        <fullName evidence="1">ATP-dependent DNA helicase</fullName>
        <ecNumber evidence="1">5.6.2.3</ecNumber>
    </recommendedName>
</protein>
<keyword evidence="1" id="KW-0067">ATP-binding</keyword>
<evidence type="ECO:0000256" key="1">
    <source>
        <dbReference type="RuleBase" id="RU363044"/>
    </source>
</evidence>